<dbReference type="Proteomes" id="UP000608420">
    <property type="component" value="Unassembled WGS sequence"/>
</dbReference>
<comment type="caution">
    <text evidence="1">The sequence shown here is derived from an EMBL/GenBank/DDBJ whole genome shotgun (WGS) entry which is preliminary data.</text>
</comment>
<protein>
    <submittedName>
        <fullName evidence="1">Uncharacterized protein</fullName>
    </submittedName>
</protein>
<sequence>MNIIQMYEKIKEIHEANEDKYYYIGLRFEDKDREIGEECEWSRHNPDREDEREFPEYGSEEYDEMEELDGTSAWDLAAMTTRYLPGFGRPGEADPNKDCERYFFSDHCYIIASNNKGQHDDPDDGEILIQDAIVIAKIF</sequence>
<organism evidence="1 2">
    <name type="scientific">Paenibacillus aceti</name>
    <dbReference type="NCBI Taxonomy" id="1820010"/>
    <lineage>
        <taxon>Bacteria</taxon>
        <taxon>Bacillati</taxon>
        <taxon>Bacillota</taxon>
        <taxon>Bacilli</taxon>
        <taxon>Bacillales</taxon>
        <taxon>Paenibacillaceae</taxon>
        <taxon>Paenibacillus</taxon>
    </lineage>
</organism>
<name>A0ABQ1VPH4_9BACL</name>
<evidence type="ECO:0000313" key="1">
    <source>
        <dbReference type="EMBL" id="GGF87070.1"/>
    </source>
</evidence>
<evidence type="ECO:0000313" key="2">
    <source>
        <dbReference type="Proteomes" id="UP000608420"/>
    </source>
</evidence>
<dbReference type="RefSeq" id="WP_120462509.1">
    <property type="nucleotide sequence ID" value="NZ_BMIW01000003.1"/>
</dbReference>
<proteinExistence type="predicted"/>
<dbReference type="EMBL" id="BMIW01000003">
    <property type="protein sequence ID" value="GGF87070.1"/>
    <property type="molecule type" value="Genomic_DNA"/>
</dbReference>
<accession>A0ABQ1VPH4</accession>
<keyword evidence="2" id="KW-1185">Reference proteome</keyword>
<reference evidence="2" key="1">
    <citation type="journal article" date="2019" name="Int. J. Syst. Evol. Microbiol.">
        <title>The Global Catalogue of Microorganisms (GCM) 10K type strain sequencing project: providing services to taxonomists for standard genome sequencing and annotation.</title>
        <authorList>
            <consortium name="The Broad Institute Genomics Platform"/>
            <consortium name="The Broad Institute Genome Sequencing Center for Infectious Disease"/>
            <person name="Wu L."/>
            <person name="Ma J."/>
        </authorList>
    </citation>
    <scope>NUCLEOTIDE SEQUENCE [LARGE SCALE GENOMIC DNA]</scope>
    <source>
        <strain evidence="2">CGMCC 1.15420</strain>
    </source>
</reference>
<gene>
    <name evidence="1" type="ORF">GCM10010913_05690</name>
</gene>